<dbReference type="PROSITE" id="PS50924">
    <property type="entry name" value="MHYT"/>
    <property type="match status" value="1"/>
</dbReference>
<gene>
    <name evidence="6" type="ORF">EDC38_2423</name>
</gene>
<dbReference type="CDD" id="cd01949">
    <property type="entry name" value="GGDEF"/>
    <property type="match status" value="1"/>
</dbReference>
<feature type="domain" description="MHYT" evidence="5">
    <location>
        <begin position="19"/>
        <end position="212"/>
    </location>
</feature>
<feature type="transmembrane region" description="Helical" evidence="1">
    <location>
        <begin position="20"/>
        <end position="42"/>
    </location>
</feature>
<dbReference type="Proteomes" id="UP000273643">
    <property type="component" value="Unassembled WGS sequence"/>
</dbReference>
<dbReference type="Gene3D" id="3.30.450.20">
    <property type="entry name" value="PAS domain"/>
    <property type="match status" value="1"/>
</dbReference>
<dbReference type="RefSeq" id="WP_170162915.1">
    <property type="nucleotide sequence ID" value="NZ_RJUK01000001.1"/>
</dbReference>
<dbReference type="Pfam" id="PF03707">
    <property type="entry name" value="MHYT"/>
    <property type="match status" value="3"/>
</dbReference>
<dbReference type="CDD" id="cd01948">
    <property type="entry name" value="EAL"/>
    <property type="match status" value="1"/>
</dbReference>
<proteinExistence type="predicted"/>
<dbReference type="InterPro" id="IPR043128">
    <property type="entry name" value="Rev_trsase/Diguanyl_cyclase"/>
</dbReference>
<dbReference type="SMART" id="SM00052">
    <property type="entry name" value="EAL"/>
    <property type="match status" value="1"/>
</dbReference>
<evidence type="ECO:0000259" key="3">
    <source>
        <dbReference type="PROSITE" id="PS50883"/>
    </source>
</evidence>
<dbReference type="SMART" id="SM00267">
    <property type="entry name" value="GGDEF"/>
    <property type="match status" value="1"/>
</dbReference>
<dbReference type="InterPro" id="IPR000014">
    <property type="entry name" value="PAS"/>
</dbReference>
<feature type="domain" description="GGDEF" evidence="4">
    <location>
        <begin position="417"/>
        <end position="550"/>
    </location>
</feature>
<evidence type="ECO:0000259" key="5">
    <source>
        <dbReference type="PROSITE" id="PS50924"/>
    </source>
</evidence>
<organism evidence="6 7">
    <name type="scientific">Marinimicrobium koreense</name>
    <dbReference type="NCBI Taxonomy" id="306545"/>
    <lineage>
        <taxon>Bacteria</taxon>
        <taxon>Pseudomonadati</taxon>
        <taxon>Pseudomonadota</taxon>
        <taxon>Gammaproteobacteria</taxon>
        <taxon>Cellvibrionales</taxon>
        <taxon>Cellvibrionaceae</taxon>
        <taxon>Marinimicrobium</taxon>
    </lineage>
</organism>
<keyword evidence="1" id="KW-0812">Transmembrane</keyword>
<dbReference type="NCBIfam" id="TIGR00254">
    <property type="entry name" value="GGDEF"/>
    <property type="match status" value="1"/>
</dbReference>
<dbReference type="Gene3D" id="3.30.70.270">
    <property type="match status" value="1"/>
</dbReference>
<comment type="caution">
    <text evidence="6">The sequence shown here is derived from an EMBL/GenBank/DDBJ whole genome shotgun (WGS) entry which is preliminary data.</text>
</comment>
<name>A0A3N1P017_9GAMM</name>
<feature type="domain" description="EAL" evidence="3">
    <location>
        <begin position="559"/>
        <end position="814"/>
    </location>
</feature>
<dbReference type="SUPFAM" id="SSF55073">
    <property type="entry name" value="Nucleotide cyclase"/>
    <property type="match status" value="1"/>
</dbReference>
<evidence type="ECO:0000256" key="1">
    <source>
        <dbReference type="PROSITE-ProRule" id="PRU00244"/>
    </source>
</evidence>
<dbReference type="InterPro" id="IPR000700">
    <property type="entry name" value="PAS-assoc_C"/>
</dbReference>
<dbReference type="CDD" id="cd00130">
    <property type="entry name" value="PAS"/>
    <property type="match status" value="1"/>
</dbReference>
<dbReference type="Pfam" id="PF00990">
    <property type="entry name" value="GGDEF"/>
    <property type="match status" value="1"/>
</dbReference>
<dbReference type="InterPro" id="IPR000160">
    <property type="entry name" value="GGDEF_dom"/>
</dbReference>
<keyword evidence="1" id="KW-1133">Transmembrane helix</keyword>
<dbReference type="GO" id="GO:0016020">
    <property type="term" value="C:membrane"/>
    <property type="evidence" value="ECO:0007669"/>
    <property type="project" value="UniProtKB-UniRule"/>
</dbReference>
<feature type="transmembrane region" description="Helical" evidence="1">
    <location>
        <begin position="151"/>
        <end position="172"/>
    </location>
</feature>
<feature type="transmembrane region" description="Helical" evidence="1">
    <location>
        <begin position="184"/>
        <end position="206"/>
    </location>
</feature>
<dbReference type="NCBIfam" id="TIGR00229">
    <property type="entry name" value="sensory_box"/>
    <property type="match status" value="1"/>
</dbReference>
<feature type="transmembrane region" description="Helical" evidence="1">
    <location>
        <begin position="54"/>
        <end position="76"/>
    </location>
</feature>
<dbReference type="InterPro" id="IPR052155">
    <property type="entry name" value="Biofilm_reg_signaling"/>
</dbReference>
<sequence length="825" mass="91499">MMWRFDPLPEDSVPLMAEHNPGLVLLAVLLAILAASTLLPVLERCRSAASLRSGWGWVLAGALAMGCGVWAMHFTAMLAHRLPVAVTYSPGITFLSMVPIVLGAAGTLLCARLPLPRKHRLWIAALSLGLGVGAMHYVGMEALMAAVSMHYRPSLFVLSLVVAVGVAWLGLGSNIWLLRHVRRIWAYLIGATILGLAVSAMHYVAMAATEFVPSSQGEVIGLAMDYQVLSILVSVAVTIIIALLFLAVLLDRRFSLISASLSSSEKRFELLAQTSESGIFTCEQSFDYINPAMSVITGYSEGELYQMPVSDLLGFDPDLEFTGRAQDEHLYRETFVTTKQGHHRWLYVTLGRLQSGARGYLGSAFDITERKQMEQELRYLAFNDPLTDLPNRKFFMNRLSALVNEWAQRPRSDSMTPPFAVMFVDVNRFKLINDNFGMSKGDQLLKVIARRIKSALPRSGLVSRVGGDEFAVLFEGAPQVQLIERDAERLHQAFEQPFRLGEQEFFLSLSVGIALFHPRYRDAEALYRDATLAKERAKQQGQTRSCVFDAVMHQSAQGRLALERDLRQALKDEAFELLYQPIVRLPDGELTGFEALIRWRKPDGSRVFPGEFIALAEETGLINPLGDWVLREACRQIGQWQRNEGAEQDFYISVNLSSVQFFQANLIETVRSAMSEHSVQPGQLKLELTEGILVDDNPQIVDRMRQLLAMGCGIMVDDFGTGYSSLSYLQRFPLEVLKIDQSFTAKIKESTGLHLVRAIISMAHALELGVIAEGIESEDVAHCLAGLGCELGQGYYFARPLSADQAGRCFESPQAAIGAHQKGHH</sequence>
<dbReference type="InterPro" id="IPR029787">
    <property type="entry name" value="Nucleotide_cyclase"/>
</dbReference>
<evidence type="ECO:0000313" key="7">
    <source>
        <dbReference type="Proteomes" id="UP000273643"/>
    </source>
</evidence>
<accession>A0A3N1P017</accession>
<feature type="transmembrane region" description="Helical" evidence="1">
    <location>
        <begin position="121"/>
        <end position="139"/>
    </location>
</feature>
<dbReference type="InterPro" id="IPR005330">
    <property type="entry name" value="MHYT_dom"/>
</dbReference>
<dbReference type="PANTHER" id="PTHR44757">
    <property type="entry name" value="DIGUANYLATE CYCLASE DGCP"/>
    <property type="match status" value="1"/>
</dbReference>
<dbReference type="Pfam" id="PF00563">
    <property type="entry name" value="EAL"/>
    <property type="match status" value="1"/>
</dbReference>
<dbReference type="InterPro" id="IPR001633">
    <property type="entry name" value="EAL_dom"/>
</dbReference>
<dbReference type="PROSITE" id="PS50883">
    <property type="entry name" value="EAL"/>
    <property type="match status" value="1"/>
</dbReference>
<reference evidence="6 7" key="1">
    <citation type="submission" date="2018-11" db="EMBL/GenBank/DDBJ databases">
        <title>Genomic Encyclopedia of Type Strains, Phase IV (KMG-IV): sequencing the most valuable type-strain genomes for metagenomic binning, comparative biology and taxonomic classification.</title>
        <authorList>
            <person name="Goeker M."/>
        </authorList>
    </citation>
    <scope>NUCLEOTIDE SEQUENCE [LARGE SCALE GENOMIC DNA]</scope>
    <source>
        <strain evidence="6 7">DSM 16974</strain>
    </source>
</reference>
<evidence type="ECO:0000259" key="4">
    <source>
        <dbReference type="PROSITE" id="PS50887"/>
    </source>
</evidence>
<dbReference type="AlphaFoldDB" id="A0A3N1P017"/>
<feature type="transmembrane region" description="Helical" evidence="1">
    <location>
        <begin position="88"/>
        <end position="109"/>
    </location>
</feature>
<feature type="transmembrane region" description="Helical" evidence="1">
    <location>
        <begin position="226"/>
        <end position="250"/>
    </location>
</feature>
<protein>
    <submittedName>
        <fullName evidence="6">PAS domain S-box-containing protein/diguanylate cyclase (GGDEF)-like protein</fullName>
    </submittedName>
</protein>
<keyword evidence="1" id="KW-0472">Membrane</keyword>
<dbReference type="SUPFAM" id="SSF141868">
    <property type="entry name" value="EAL domain-like"/>
    <property type="match status" value="1"/>
</dbReference>
<dbReference type="InterPro" id="IPR035919">
    <property type="entry name" value="EAL_sf"/>
</dbReference>
<keyword evidence="7" id="KW-1185">Reference proteome</keyword>
<dbReference type="EMBL" id="RJUK01000001">
    <property type="protein sequence ID" value="ROQ21795.1"/>
    <property type="molecule type" value="Genomic_DNA"/>
</dbReference>
<evidence type="ECO:0000313" key="6">
    <source>
        <dbReference type="EMBL" id="ROQ21795.1"/>
    </source>
</evidence>
<feature type="domain" description="PAC" evidence="2">
    <location>
        <begin position="330"/>
        <end position="379"/>
    </location>
</feature>
<dbReference type="PANTHER" id="PTHR44757:SF2">
    <property type="entry name" value="BIOFILM ARCHITECTURE MAINTENANCE PROTEIN MBAA"/>
    <property type="match status" value="1"/>
</dbReference>
<dbReference type="Gene3D" id="3.20.20.450">
    <property type="entry name" value="EAL domain"/>
    <property type="match status" value="1"/>
</dbReference>
<evidence type="ECO:0000259" key="2">
    <source>
        <dbReference type="PROSITE" id="PS50113"/>
    </source>
</evidence>
<dbReference type="PROSITE" id="PS50113">
    <property type="entry name" value="PAC"/>
    <property type="match status" value="1"/>
</dbReference>
<dbReference type="SUPFAM" id="SSF55785">
    <property type="entry name" value="PYP-like sensor domain (PAS domain)"/>
    <property type="match status" value="1"/>
</dbReference>
<dbReference type="PROSITE" id="PS50887">
    <property type="entry name" value="GGDEF"/>
    <property type="match status" value="1"/>
</dbReference>
<dbReference type="InterPro" id="IPR035965">
    <property type="entry name" value="PAS-like_dom_sf"/>
</dbReference>